<evidence type="ECO:0000313" key="3">
    <source>
        <dbReference type="Proteomes" id="UP001519460"/>
    </source>
</evidence>
<protein>
    <submittedName>
        <fullName evidence="2">Uncharacterized protein</fullName>
    </submittedName>
</protein>
<accession>A0ABD0LN75</accession>
<organism evidence="2 3">
    <name type="scientific">Batillaria attramentaria</name>
    <dbReference type="NCBI Taxonomy" id="370345"/>
    <lineage>
        <taxon>Eukaryota</taxon>
        <taxon>Metazoa</taxon>
        <taxon>Spiralia</taxon>
        <taxon>Lophotrochozoa</taxon>
        <taxon>Mollusca</taxon>
        <taxon>Gastropoda</taxon>
        <taxon>Caenogastropoda</taxon>
        <taxon>Sorbeoconcha</taxon>
        <taxon>Cerithioidea</taxon>
        <taxon>Batillariidae</taxon>
        <taxon>Batillaria</taxon>
    </lineage>
</organism>
<keyword evidence="1" id="KW-0732">Signal</keyword>
<dbReference type="EMBL" id="JACVVK020000034">
    <property type="protein sequence ID" value="KAK7500975.1"/>
    <property type="molecule type" value="Genomic_DNA"/>
</dbReference>
<reference evidence="2 3" key="1">
    <citation type="journal article" date="2023" name="Sci. Data">
        <title>Genome assembly of the Korean intertidal mud-creeper Batillaria attramentaria.</title>
        <authorList>
            <person name="Patra A.K."/>
            <person name="Ho P.T."/>
            <person name="Jun S."/>
            <person name="Lee S.J."/>
            <person name="Kim Y."/>
            <person name="Won Y.J."/>
        </authorList>
    </citation>
    <scope>NUCLEOTIDE SEQUENCE [LARGE SCALE GENOMIC DNA]</scope>
    <source>
        <strain evidence="2">Wonlab-2016</strain>
    </source>
</reference>
<proteinExistence type="predicted"/>
<gene>
    <name evidence="2" type="ORF">BaRGS_00007855</name>
</gene>
<name>A0ABD0LN75_9CAEN</name>
<keyword evidence="3" id="KW-1185">Reference proteome</keyword>
<evidence type="ECO:0000313" key="2">
    <source>
        <dbReference type="EMBL" id="KAK7500975.1"/>
    </source>
</evidence>
<evidence type="ECO:0000256" key="1">
    <source>
        <dbReference type="SAM" id="SignalP"/>
    </source>
</evidence>
<feature type="signal peptide" evidence="1">
    <location>
        <begin position="1"/>
        <end position="32"/>
    </location>
</feature>
<sequence>MFEPECFNSRRTRWIWAIELLLFVVFVSRLSSSPQQLPKAGGCAPNYDRLITSCCSVPYRHVAKTDFAAVHLGYHSSIPAPLEPSPSSEILILKGSPCHKRQIETHTQPDTTGGGERVLGWSVWSKCRLALVLVCRVDWRVL</sequence>
<comment type="caution">
    <text evidence="2">The sequence shown here is derived from an EMBL/GenBank/DDBJ whole genome shotgun (WGS) entry which is preliminary data.</text>
</comment>
<feature type="chain" id="PRO_5044876446" evidence="1">
    <location>
        <begin position="33"/>
        <end position="142"/>
    </location>
</feature>
<dbReference type="AlphaFoldDB" id="A0ABD0LN75"/>
<dbReference type="Proteomes" id="UP001519460">
    <property type="component" value="Unassembled WGS sequence"/>
</dbReference>